<evidence type="ECO:0000313" key="3">
    <source>
        <dbReference type="Proteomes" id="UP000316759"/>
    </source>
</evidence>
<reference evidence="2 3" key="1">
    <citation type="submission" date="2019-04" db="EMBL/GenBank/DDBJ databases">
        <title>Annotation for the trematode Fasciola gigantica.</title>
        <authorList>
            <person name="Choi Y.-J."/>
        </authorList>
    </citation>
    <scope>NUCLEOTIDE SEQUENCE [LARGE SCALE GENOMIC DNA]</scope>
    <source>
        <strain evidence="2">Uganda_cow_1</strain>
    </source>
</reference>
<dbReference type="EMBL" id="SUNJ01000763">
    <property type="protein sequence ID" value="TPP67363.1"/>
    <property type="molecule type" value="Genomic_DNA"/>
</dbReference>
<feature type="transmembrane region" description="Helical" evidence="1">
    <location>
        <begin position="159"/>
        <end position="179"/>
    </location>
</feature>
<dbReference type="OrthoDB" id="1932925at2759"/>
<organism evidence="2 3">
    <name type="scientific">Fasciola gigantica</name>
    <name type="common">Giant liver fluke</name>
    <dbReference type="NCBI Taxonomy" id="46835"/>
    <lineage>
        <taxon>Eukaryota</taxon>
        <taxon>Metazoa</taxon>
        <taxon>Spiralia</taxon>
        <taxon>Lophotrochozoa</taxon>
        <taxon>Platyhelminthes</taxon>
        <taxon>Trematoda</taxon>
        <taxon>Digenea</taxon>
        <taxon>Plagiorchiida</taxon>
        <taxon>Echinostomata</taxon>
        <taxon>Echinostomatoidea</taxon>
        <taxon>Fasciolidae</taxon>
        <taxon>Fasciola</taxon>
    </lineage>
</organism>
<evidence type="ECO:0000313" key="2">
    <source>
        <dbReference type="EMBL" id="TPP67363.1"/>
    </source>
</evidence>
<name>A0A504Z0Q0_FASGI</name>
<dbReference type="AlphaFoldDB" id="A0A504Z0Q0"/>
<proteinExistence type="predicted"/>
<gene>
    <name evidence="2" type="ORF">FGIG_08544</name>
</gene>
<sequence length="187" mass="20977">MILSYTHGLDCLEAGSRRSVSPNRSLSVSNLFRLSSVADSIPVERCVDPPPLSDGFHVSDEAMARNVQVLLNLYCNNHMNFEDGTCCRSAEPITPVQTRCFIFIGLCYITCLSYLYAMFLSSTILFMKTNKGFTIMSFLLPLAYFLVLGLFFSGPTKEVRKFIIAVSIANFCSFIILSLHEHYNLVI</sequence>
<keyword evidence="1" id="KW-1133">Transmembrane helix</keyword>
<protein>
    <submittedName>
        <fullName evidence="2">CAS1 domain-containing protein 1</fullName>
    </submittedName>
</protein>
<accession>A0A504Z0Q0</accession>
<keyword evidence="1" id="KW-0812">Transmembrane</keyword>
<comment type="caution">
    <text evidence="2">The sequence shown here is derived from an EMBL/GenBank/DDBJ whole genome shotgun (WGS) entry which is preliminary data.</text>
</comment>
<feature type="transmembrane region" description="Helical" evidence="1">
    <location>
        <begin position="101"/>
        <end position="126"/>
    </location>
</feature>
<feature type="transmembrane region" description="Helical" evidence="1">
    <location>
        <begin position="133"/>
        <end position="153"/>
    </location>
</feature>
<keyword evidence="1" id="KW-0472">Membrane</keyword>
<dbReference type="STRING" id="46835.A0A504Z0Q0"/>
<dbReference type="Proteomes" id="UP000316759">
    <property type="component" value="Unassembled WGS sequence"/>
</dbReference>
<keyword evidence="3" id="KW-1185">Reference proteome</keyword>
<evidence type="ECO:0000256" key="1">
    <source>
        <dbReference type="SAM" id="Phobius"/>
    </source>
</evidence>